<dbReference type="Pfam" id="PF07645">
    <property type="entry name" value="EGF_CA"/>
    <property type="match status" value="3"/>
</dbReference>
<feature type="domain" description="EGF-like" evidence="14">
    <location>
        <begin position="274"/>
        <end position="312"/>
    </location>
</feature>
<dbReference type="Gene3D" id="2.60.220.50">
    <property type="match status" value="1"/>
</dbReference>
<dbReference type="SMART" id="SM00303">
    <property type="entry name" value="GPS"/>
    <property type="match status" value="1"/>
</dbReference>
<dbReference type="InterPro" id="IPR000742">
    <property type="entry name" value="EGF"/>
</dbReference>
<dbReference type="InterPro" id="IPR018097">
    <property type="entry name" value="EGF_Ca-bd_CS"/>
</dbReference>
<keyword evidence="5 13" id="KW-0732">Signal</keyword>
<organism evidence="16 17">
    <name type="scientific">Mugilogobius chulae</name>
    <name type="common">yellowstripe goby</name>
    <dbReference type="NCBI Taxonomy" id="88201"/>
    <lineage>
        <taxon>Eukaryota</taxon>
        <taxon>Metazoa</taxon>
        <taxon>Chordata</taxon>
        <taxon>Craniata</taxon>
        <taxon>Vertebrata</taxon>
        <taxon>Euteleostomi</taxon>
        <taxon>Actinopterygii</taxon>
        <taxon>Neopterygii</taxon>
        <taxon>Teleostei</taxon>
        <taxon>Neoteleostei</taxon>
        <taxon>Acanthomorphata</taxon>
        <taxon>Gobiaria</taxon>
        <taxon>Gobiiformes</taxon>
        <taxon>Gobioidei</taxon>
        <taxon>Gobiidae</taxon>
        <taxon>Gobionellinae</taxon>
        <taxon>Mugilogobius</taxon>
    </lineage>
</organism>
<dbReference type="Pfam" id="PF01825">
    <property type="entry name" value="GPS"/>
    <property type="match status" value="1"/>
</dbReference>
<gene>
    <name evidence="16" type="ORF">WMY93_002298</name>
</gene>
<keyword evidence="8 12" id="KW-0472">Membrane</keyword>
<feature type="transmembrane region" description="Helical" evidence="12">
    <location>
        <begin position="582"/>
        <end position="607"/>
    </location>
</feature>
<evidence type="ECO:0000259" key="15">
    <source>
        <dbReference type="PROSITE" id="PS50221"/>
    </source>
</evidence>
<dbReference type="CDD" id="cd00054">
    <property type="entry name" value="EGF_CA"/>
    <property type="match status" value="3"/>
</dbReference>
<evidence type="ECO:0000256" key="13">
    <source>
        <dbReference type="SAM" id="SignalP"/>
    </source>
</evidence>
<keyword evidence="4 12" id="KW-0812">Transmembrane</keyword>
<dbReference type="GO" id="GO:0005615">
    <property type="term" value="C:extracellular space"/>
    <property type="evidence" value="ECO:0007669"/>
    <property type="project" value="TreeGrafter"/>
</dbReference>
<evidence type="ECO:0000313" key="16">
    <source>
        <dbReference type="EMBL" id="KAK7938972.1"/>
    </source>
</evidence>
<dbReference type="PROSITE" id="PS00010">
    <property type="entry name" value="ASX_HYDROXYL"/>
    <property type="match status" value="3"/>
</dbReference>
<reference evidence="17" key="1">
    <citation type="submission" date="2024-04" db="EMBL/GenBank/DDBJ databases">
        <title>Salinicola lusitanus LLJ914,a marine bacterium isolated from the Okinawa Trough.</title>
        <authorList>
            <person name="Li J."/>
        </authorList>
    </citation>
    <scope>NUCLEOTIDE SEQUENCE [LARGE SCALE GENOMIC DNA]</scope>
</reference>
<dbReference type="PROSITE" id="PS50026">
    <property type="entry name" value="EGF_3"/>
    <property type="match status" value="3"/>
</dbReference>
<dbReference type="SMART" id="SM00179">
    <property type="entry name" value="EGF_CA"/>
    <property type="match status" value="3"/>
</dbReference>
<dbReference type="EMBL" id="JBBPFD010000002">
    <property type="protein sequence ID" value="KAK7938972.1"/>
    <property type="molecule type" value="Genomic_DNA"/>
</dbReference>
<comment type="subcellular location">
    <subcellularLocation>
        <location evidence="1">Cell membrane</location>
        <topology evidence="1">Multi-pass membrane protein</topology>
    </subcellularLocation>
</comment>
<evidence type="ECO:0000256" key="10">
    <source>
        <dbReference type="ARBA" id="ARBA00023180"/>
    </source>
</evidence>
<keyword evidence="3 11" id="KW-0245">EGF-like domain</keyword>
<dbReference type="PANTHER" id="PTHR24042">
    <property type="entry name" value="NEL HOMOLOG"/>
    <property type="match status" value="1"/>
</dbReference>
<dbReference type="PROSITE" id="PS50221">
    <property type="entry name" value="GAIN_B"/>
    <property type="match status" value="1"/>
</dbReference>
<dbReference type="SUPFAM" id="SSF57196">
    <property type="entry name" value="EGF/Laminin"/>
    <property type="match status" value="3"/>
</dbReference>
<evidence type="ECO:0000256" key="3">
    <source>
        <dbReference type="ARBA" id="ARBA00022536"/>
    </source>
</evidence>
<dbReference type="FunFam" id="2.10.25.10:FF:000017">
    <property type="entry name" value="latent-transforming growth factor beta-binding protein 4 isoform X1"/>
    <property type="match status" value="1"/>
</dbReference>
<protein>
    <submittedName>
        <fullName evidence="16">Uncharacterized protein</fullName>
    </submittedName>
</protein>
<keyword evidence="7 12" id="KW-1133">Transmembrane helix</keyword>
<sequence>MKRSLVLLLLGTLFGVGTDQSFTPPSPCSAYVNVSQVWRNYGFKDSKYFASLPYSDSYMTFQFTRFVGFGGDELSILCKPSGTGSTYSASVVNSEIPRTFYVDVVHCPEGFYIYKPRSNPDPFAGYVTLHSACTPGCCGPHAECYLKTVTGAGACRCLPGFEMELKKQPPDDVLCFDINECEENADVCGPNSECTNNDGGYNCSCSTGYEPTDQTVPVSPANLCTDTDECLDSSVCGPDAVCNNNIGSYTCTCEVGYTATDSAQEPSPSNICTDINECVEEPTVCGPNGGCFNTKGSFYCVCFSGYRVDPTLTGISDPCFDCCKLFDGMYGKEVAGVGPYVVPPKVGRAGNGKTGTIILDLSERLIEGLLENGKLRINKTMNITTSTFDLALAMFSPEDYHPKSFSLTAGGISMEINIEEVAKNNNGSASVAFMMIDGLDSLLSHHYFQSENITQFASGVFRRFSHNEQHQLHRPGQLHHSTPTGYLKPKIMICRYAWIKRMAQMLSNDTLPSCVYWVVEEMMWEDASGKEEVSASGFWSEEGCWVSYSNENYTVCSCSHLSTFALIMQIGEPPPQSHFLDWLNRICVIVGLFFFTLAILTFLLCSWNPKINNTARLHLCLNLGLSHLLLLFNENYYADQPHSHPTHMKLTKLTAAC</sequence>
<dbReference type="InterPro" id="IPR049883">
    <property type="entry name" value="NOTCH1_EGF-like"/>
</dbReference>
<evidence type="ECO:0000256" key="4">
    <source>
        <dbReference type="ARBA" id="ARBA00022692"/>
    </source>
</evidence>
<feature type="signal peptide" evidence="13">
    <location>
        <begin position="1"/>
        <end position="19"/>
    </location>
</feature>
<keyword evidence="10" id="KW-0325">Glycoprotein</keyword>
<feature type="domain" description="EGF-like" evidence="14">
    <location>
        <begin position="177"/>
        <end position="215"/>
    </location>
</feature>
<keyword evidence="9" id="KW-1015">Disulfide bond</keyword>
<evidence type="ECO:0000256" key="7">
    <source>
        <dbReference type="ARBA" id="ARBA00022989"/>
    </source>
</evidence>
<dbReference type="GO" id="GO:0008201">
    <property type="term" value="F:heparin binding"/>
    <property type="evidence" value="ECO:0007669"/>
    <property type="project" value="TreeGrafter"/>
</dbReference>
<keyword evidence="17" id="KW-1185">Reference proteome</keyword>
<evidence type="ECO:0000256" key="1">
    <source>
        <dbReference type="ARBA" id="ARBA00004651"/>
    </source>
</evidence>
<dbReference type="PROSITE" id="PS01187">
    <property type="entry name" value="EGF_CA"/>
    <property type="match status" value="2"/>
</dbReference>
<evidence type="ECO:0000256" key="9">
    <source>
        <dbReference type="ARBA" id="ARBA00023157"/>
    </source>
</evidence>
<feature type="domain" description="EGF-like" evidence="14">
    <location>
        <begin position="226"/>
        <end position="263"/>
    </location>
</feature>
<dbReference type="SMART" id="SM00181">
    <property type="entry name" value="EGF"/>
    <property type="match status" value="4"/>
</dbReference>
<dbReference type="GO" id="GO:0005886">
    <property type="term" value="C:plasma membrane"/>
    <property type="evidence" value="ECO:0007669"/>
    <property type="project" value="UniProtKB-SubCell"/>
</dbReference>
<feature type="domain" description="GAIN-B" evidence="15">
    <location>
        <begin position="386"/>
        <end position="574"/>
    </location>
</feature>
<evidence type="ECO:0000256" key="6">
    <source>
        <dbReference type="ARBA" id="ARBA00022737"/>
    </source>
</evidence>
<evidence type="ECO:0000256" key="12">
    <source>
        <dbReference type="SAM" id="Phobius"/>
    </source>
</evidence>
<dbReference type="InterPro" id="IPR000152">
    <property type="entry name" value="EGF-type_Asp/Asn_hydroxyl_site"/>
</dbReference>
<evidence type="ECO:0000259" key="14">
    <source>
        <dbReference type="PROSITE" id="PS50026"/>
    </source>
</evidence>
<dbReference type="Gene3D" id="2.10.25.10">
    <property type="entry name" value="Laminin"/>
    <property type="match status" value="4"/>
</dbReference>
<evidence type="ECO:0000256" key="11">
    <source>
        <dbReference type="PROSITE-ProRule" id="PRU00076"/>
    </source>
</evidence>
<dbReference type="Proteomes" id="UP001460270">
    <property type="component" value="Unassembled WGS sequence"/>
</dbReference>
<comment type="caution">
    <text evidence="11">Lacks conserved residue(s) required for the propagation of feature annotation.</text>
</comment>
<comment type="caution">
    <text evidence="16">The sequence shown here is derived from an EMBL/GenBank/DDBJ whole genome shotgun (WGS) entry which is preliminary data.</text>
</comment>
<feature type="chain" id="PRO_5043519460" evidence="13">
    <location>
        <begin position="20"/>
        <end position="657"/>
    </location>
</feature>
<evidence type="ECO:0000256" key="8">
    <source>
        <dbReference type="ARBA" id="ARBA00023136"/>
    </source>
</evidence>
<dbReference type="InterPro" id="IPR046338">
    <property type="entry name" value="GAIN_dom_sf"/>
</dbReference>
<name>A0AAW0PWT0_9GOBI</name>
<evidence type="ECO:0000313" key="17">
    <source>
        <dbReference type="Proteomes" id="UP001460270"/>
    </source>
</evidence>
<dbReference type="InterPro" id="IPR001881">
    <property type="entry name" value="EGF-like_Ca-bd_dom"/>
</dbReference>
<evidence type="ECO:0000256" key="5">
    <source>
        <dbReference type="ARBA" id="ARBA00022729"/>
    </source>
</evidence>
<keyword evidence="2" id="KW-1003">Cell membrane</keyword>
<accession>A0AAW0PWT0</accession>
<evidence type="ECO:0000256" key="2">
    <source>
        <dbReference type="ARBA" id="ARBA00022475"/>
    </source>
</evidence>
<dbReference type="PANTHER" id="PTHR24042:SF5">
    <property type="entry name" value="EGF-LIKE CALCIUM-BINDING DOMAIN-CONTAINING PROTEIN"/>
    <property type="match status" value="1"/>
</dbReference>
<dbReference type="InterPro" id="IPR057244">
    <property type="entry name" value="GAIN_B"/>
</dbReference>
<dbReference type="InterPro" id="IPR051586">
    <property type="entry name" value="PKC-binding_NELL"/>
</dbReference>
<keyword evidence="6" id="KW-0677">Repeat</keyword>
<proteinExistence type="predicted"/>
<dbReference type="InterPro" id="IPR000203">
    <property type="entry name" value="GPS"/>
</dbReference>
<dbReference type="GO" id="GO:0005509">
    <property type="term" value="F:calcium ion binding"/>
    <property type="evidence" value="ECO:0007669"/>
    <property type="project" value="InterPro"/>
</dbReference>
<dbReference type="AlphaFoldDB" id="A0AAW0PWT0"/>